<keyword evidence="8" id="KW-0963">Cytoplasm</keyword>
<evidence type="ECO:0000313" key="17">
    <source>
        <dbReference type="EMBL" id="TLD68499.1"/>
    </source>
</evidence>
<proteinExistence type="inferred from homology"/>
<evidence type="ECO:0000256" key="1">
    <source>
        <dbReference type="ARBA" id="ARBA00001614"/>
    </source>
</evidence>
<keyword evidence="11 12" id="KW-0119">Carbohydrate metabolism</keyword>
<feature type="active site" description="Proton acceptor" evidence="13">
    <location>
        <position position="311"/>
    </location>
</feature>
<dbReference type="GO" id="GO:0006006">
    <property type="term" value="P:glucose metabolic process"/>
    <property type="evidence" value="ECO:0007669"/>
    <property type="project" value="TreeGrafter"/>
</dbReference>
<evidence type="ECO:0000256" key="13">
    <source>
        <dbReference type="PIRSR" id="PIRSR005096-1"/>
    </source>
</evidence>
<sequence>MEITQESWGTTKNGEPVTLHTLRNPNGMEVKITNYGGIIVSLTAPDHQGKFANTVLGYPTFSEYEANNPYFGCITGRYANRIAKGKFTLNGTEYQLATNDGPNHLHGGKFGFDKKIWAATTEKNDQYAALILTYTSPDGEEGYPGELKCTVTYRLQPDNTLTIAYHATTDKPTVINLTNHTYFNLAGQGQGDILDHQLTLFASRYTPTDDTQIPTGQIAPVKGTPLDFTTPQTVGTRINEPTPDLISGLGYDHNFILDDASEIKKVARLKDPKSGRVLDIRTTLPAVQFYSGNHLGKNGVPHPHRSGLCLETQDYPDSPNQPAFPSTTLLPGDAYDHRTEYQFTAEAP</sequence>
<evidence type="ECO:0000256" key="15">
    <source>
        <dbReference type="PIRSR" id="PIRSR005096-3"/>
    </source>
</evidence>
<dbReference type="PANTHER" id="PTHR10091:SF0">
    <property type="entry name" value="GALACTOSE MUTAROTASE"/>
    <property type="match status" value="1"/>
</dbReference>
<dbReference type="CDD" id="cd09019">
    <property type="entry name" value="galactose_mutarotase_like"/>
    <property type="match status" value="1"/>
</dbReference>
<dbReference type="FunFam" id="2.70.98.10:FF:000003">
    <property type="entry name" value="Aldose 1-epimerase"/>
    <property type="match status" value="1"/>
</dbReference>
<feature type="binding site" evidence="14">
    <location>
        <position position="252"/>
    </location>
    <ligand>
        <name>beta-D-galactose</name>
        <dbReference type="ChEBI" id="CHEBI:27667"/>
    </ligand>
</feature>
<dbReference type="InterPro" id="IPR018052">
    <property type="entry name" value="Ald1_epimerase_CS"/>
</dbReference>
<evidence type="ECO:0000256" key="11">
    <source>
        <dbReference type="ARBA" id="ARBA00023277"/>
    </source>
</evidence>
<dbReference type="AlphaFoldDB" id="A0A5R8KAD9"/>
<dbReference type="EC" id="5.1.3.3" evidence="6 12"/>
<feature type="active site" description="Proton donor" evidence="13">
    <location>
        <position position="180"/>
    </location>
</feature>
<feature type="compositionally biased region" description="Polar residues" evidence="16">
    <location>
        <begin position="227"/>
        <end position="236"/>
    </location>
</feature>
<evidence type="ECO:0000256" key="7">
    <source>
        <dbReference type="ARBA" id="ARBA00014165"/>
    </source>
</evidence>
<evidence type="ECO:0000256" key="10">
    <source>
        <dbReference type="ARBA" id="ARBA00023235"/>
    </source>
</evidence>
<comment type="subunit">
    <text evidence="5">Monomer.</text>
</comment>
<comment type="subcellular location">
    <subcellularLocation>
        <location evidence="2">Cytoplasm</location>
    </subcellularLocation>
</comment>
<keyword evidence="10 12" id="KW-0413">Isomerase</keyword>
<dbReference type="GO" id="GO:0033499">
    <property type="term" value="P:galactose catabolic process via UDP-galactose, Leloir pathway"/>
    <property type="evidence" value="ECO:0007669"/>
    <property type="project" value="TreeGrafter"/>
</dbReference>
<dbReference type="InterPro" id="IPR011013">
    <property type="entry name" value="Gal_mutarotase_sf_dom"/>
</dbReference>
<evidence type="ECO:0000256" key="4">
    <source>
        <dbReference type="ARBA" id="ARBA00006206"/>
    </source>
</evidence>
<feature type="region of interest" description="Disordered" evidence="16">
    <location>
        <begin position="211"/>
        <end position="241"/>
    </location>
</feature>
<gene>
    <name evidence="17" type="ORF">FEM03_22430</name>
</gene>
<feature type="compositionally biased region" description="Polar residues" evidence="16">
    <location>
        <begin position="1"/>
        <end position="13"/>
    </location>
</feature>
<dbReference type="SUPFAM" id="SSF74650">
    <property type="entry name" value="Galactose mutarotase-like"/>
    <property type="match status" value="1"/>
</dbReference>
<dbReference type="EMBL" id="VAUV01000024">
    <property type="protein sequence ID" value="TLD68499.1"/>
    <property type="molecule type" value="Genomic_DNA"/>
</dbReference>
<evidence type="ECO:0000256" key="14">
    <source>
        <dbReference type="PIRSR" id="PIRSR005096-2"/>
    </source>
</evidence>
<dbReference type="InterPro" id="IPR008183">
    <property type="entry name" value="Aldose_1/G6P_1-epimerase"/>
</dbReference>
<comment type="catalytic activity">
    <reaction evidence="1 12">
        <text>alpha-D-glucose = beta-D-glucose</text>
        <dbReference type="Rhea" id="RHEA:10264"/>
        <dbReference type="ChEBI" id="CHEBI:15903"/>
        <dbReference type="ChEBI" id="CHEBI:17925"/>
        <dbReference type="EC" id="5.1.3.3"/>
    </reaction>
</comment>
<protein>
    <recommendedName>
        <fullName evidence="7 12">Aldose 1-epimerase</fullName>
        <ecNumber evidence="6 12">5.1.3.3</ecNumber>
    </recommendedName>
</protein>
<evidence type="ECO:0000313" key="18">
    <source>
        <dbReference type="Proteomes" id="UP000306196"/>
    </source>
</evidence>
<accession>A0A5R8KAD9</accession>
<feature type="region of interest" description="Disordered" evidence="16">
    <location>
        <begin position="1"/>
        <end position="20"/>
    </location>
</feature>
<dbReference type="PROSITE" id="PS00545">
    <property type="entry name" value="ALDOSE_1_EPIMERASE"/>
    <property type="match status" value="1"/>
</dbReference>
<feature type="binding site" evidence="15">
    <location>
        <begin position="80"/>
        <end position="81"/>
    </location>
    <ligand>
        <name>beta-D-galactose</name>
        <dbReference type="ChEBI" id="CHEBI:27667"/>
    </ligand>
</feature>
<evidence type="ECO:0000256" key="6">
    <source>
        <dbReference type="ARBA" id="ARBA00013185"/>
    </source>
</evidence>
<dbReference type="InterPro" id="IPR015443">
    <property type="entry name" value="Aldose_1-epimerase"/>
</dbReference>
<comment type="caution">
    <text evidence="17">The sequence shown here is derived from an EMBL/GenBank/DDBJ whole genome shotgun (WGS) entry which is preliminary data.</text>
</comment>
<dbReference type="NCBIfam" id="NF008277">
    <property type="entry name" value="PRK11055.1"/>
    <property type="match status" value="1"/>
</dbReference>
<dbReference type="GO" id="GO:0030246">
    <property type="term" value="F:carbohydrate binding"/>
    <property type="evidence" value="ECO:0007669"/>
    <property type="project" value="InterPro"/>
</dbReference>
<dbReference type="OrthoDB" id="9779408at2"/>
<comment type="pathway">
    <text evidence="3 12">Carbohydrate metabolism; hexose metabolism.</text>
</comment>
<dbReference type="PIRSF" id="PIRSF005096">
    <property type="entry name" value="GALM"/>
    <property type="match status" value="1"/>
</dbReference>
<feature type="binding site" evidence="15">
    <location>
        <begin position="180"/>
        <end position="182"/>
    </location>
    <ligand>
        <name>beta-D-galactose</name>
        <dbReference type="ChEBI" id="CHEBI:27667"/>
    </ligand>
</feature>
<evidence type="ECO:0000256" key="16">
    <source>
        <dbReference type="SAM" id="MobiDB-lite"/>
    </source>
</evidence>
<dbReference type="Pfam" id="PF01263">
    <property type="entry name" value="Aldose_epim"/>
    <property type="match status" value="1"/>
</dbReference>
<dbReference type="UniPathway" id="UPA00242"/>
<comment type="similarity">
    <text evidence="4 12">Belongs to the aldose epimerase family.</text>
</comment>
<name>A0A5R8KAD9_9BACT</name>
<dbReference type="PANTHER" id="PTHR10091">
    <property type="entry name" value="ALDOSE-1-EPIMERASE"/>
    <property type="match status" value="1"/>
</dbReference>
<evidence type="ECO:0000256" key="9">
    <source>
        <dbReference type="ARBA" id="ARBA00022553"/>
    </source>
</evidence>
<dbReference type="GO" id="GO:0004034">
    <property type="term" value="F:aldose 1-epimerase activity"/>
    <property type="evidence" value="ECO:0007669"/>
    <property type="project" value="UniProtKB-EC"/>
</dbReference>
<dbReference type="InterPro" id="IPR047215">
    <property type="entry name" value="Galactose_mutarotase-like"/>
</dbReference>
<dbReference type="Gene3D" id="2.70.98.10">
    <property type="match status" value="1"/>
</dbReference>
<keyword evidence="18" id="KW-1185">Reference proteome</keyword>
<evidence type="ECO:0000256" key="5">
    <source>
        <dbReference type="ARBA" id="ARBA00011245"/>
    </source>
</evidence>
<dbReference type="GO" id="GO:0005737">
    <property type="term" value="C:cytoplasm"/>
    <property type="evidence" value="ECO:0007669"/>
    <property type="project" value="UniProtKB-SubCell"/>
</dbReference>
<dbReference type="InterPro" id="IPR014718">
    <property type="entry name" value="GH-type_carb-bd"/>
</dbReference>
<organism evidence="17 18">
    <name type="scientific">Phragmitibacter flavus</name>
    <dbReference type="NCBI Taxonomy" id="2576071"/>
    <lineage>
        <taxon>Bacteria</taxon>
        <taxon>Pseudomonadati</taxon>
        <taxon>Verrucomicrobiota</taxon>
        <taxon>Verrucomicrobiia</taxon>
        <taxon>Verrucomicrobiales</taxon>
        <taxon>Verrucomicrobiaceae</taxon>
        <taxon>Phragmitibacter</taxon>
    </lineage>
</organism>
<evidence type="ECO:0000256" key="2">
    <source>
        <dbReference type="ARBA" id="ARBA00004496"/>
    </source>
</evidence>
<evidence type="ECO:0000256" key="3">
    <source>
        <dbReference type="ARBA" id="ARBA00005028"/>
    </source>
</evidence>
<evidence type="ECO:0000256" key="8">
    <source>
        <dbReference type="ARBA" id="ARBA00022490"/>
    </source>
</evidence>
<dbReference type="Proteomes" id="UP000306196">
    <property type="component" value="Unassembled WGS sequence"/>
</dbReference>
<reference evidence="17 18" key="1">
    <citation type="submission" date="2019-05" db="EMBL/GenBank/DDBJ databases">
        <title>Verrucobacter flavum gen. nov., sp. nov. a new member of the family Verrucomicrobiaceae.</title>
        <authorList>
            <person name="Szuroczki S."/>
            <person name="Abbaszade G."/>
            <person name="Szabo A."/>
            <person name="Felfoldi T."/>
            <person name="Schumann P."/>
            <person name="Boka K."/>
            <person name="Keki Z."/>
            <person name="Toumi M."/>
            <person name="Toth E."/>
        </authorList>
    </citation>
    <scope>NUCLEOTIDE SEQUENCE [LARGE SCALE GENOMIC DNA]</scope>
    <source>
        <strain evidence="17 18">MG-N-17</strain>
    </source>
</reference>
<keyword evidence="9" id="KW-0597">Phosphoprotein</keyword>
<evidence type="ECO:0000256" key="12">
    <source>
        <dbReference type="PIRNR" id="PIRNR005096"/>
    </source>
</evidence>